<comment type="caution">
    <text evidence="2">The sequence shown here is derived from an EMBL/GenBank/DDBJ whole genome shotgun (WGS) entry which is preliminary data.</text>
</comment>
<feature type="region of interest" description="Disordered" evidence="1">
    <location>
        <begin position="1"/>
        <end position="68"/>
    </location>
</feature>
<dbReference type="EMBL" id="LSRL02000011">
    <property type="protein sequence ID" value="TDG51169.1"/>
    <property type="molecule type" value="Genomic_DNA"/>
</dbReference>
<reference evidence="2 3" key="1">
    <citation type="journal article" date="2019" name="J. Hered.">
        <title>An Improved Genome Assembly for Drosophila navojoa, the Basal Species in the mojavensis Cluster.</title>
        <authorList>
            <person name="Vanderlinde T."/>
            <person name="Dupim E.G."/>
            <person name="Nazario-Yepiz N.O."/>
            <person name="Carvalho A.B."/>
        </authorList>
    </citation>
    <scope>NUCLEOTIDE SEQUENCE [LARGE SCALE GENOMIC DNA]</scope>
    <source>
        <strain evidence="2">Navoj_Jal97</strain>
        <tissue evidence="2">Whole organism</tissue>
    </source>
</reference>
<evidence type="ECO:0000256" key="1">
    <source>
        <dbReference type="SAM" id="MobiDB-lite"/>
    </source>
</evidence>
<keyword evidence="3" id="KW-1185">Reference proteome</keyword>
<dbReference type="Proteomes" id="UP000295192">
    <property type="component" value="Unassembled WGS sequence"/>
</dbReference>
<name>A0A484BQS5_DRONA</name>
<evidence type="ECO:0000313" key="3">
    <source>
        <dbReference type="Proteomes" id="UP000295192"/>
    </source>
</evidence>
<evidence type="ECO:0000313" key="2">
    <source>
        <dbReference type="EMBL" id="TDG51169.1"/>
    </source>
</evidence>
<proteinExistence type="predicted"/>
<organism evidence="2 3">
    <name type="scientific">Drosophila navojoa</name>
    <name type="common">Fruit fly</name>
    <dbReference type="NCBI Taxonomy" id="7232"/>
    <lineage>
        <taxon>Eukaryota</taxon>
        <taxon>Metazoa</taxon>
        <taxon>Ecdysozoa</taxon>
        <taxon>Arthropoda</taxon>
        <taxon>Hexapoda</taxon>
        <taxon>Insecta</taxon>
        <taxon>Pterygota</taxon>
        <taxon>Neoptera</taxon>
        <taxon>Endopterygota</taxon>
        <taxon>Diptera</taxon>
        <taxon>Brachycera</taxon>
        <taxon>Muscomorpha</taxon>
        <taxon>Ephydroidea</taxon>
        <taxon>Drosophilidae</taxon>
        <taxon>Drosophila</taxon>
    </lineage>
</organism>
<sequence>MACREKVKQPKQRRNNGAAKSFANERRCSCTDKDNGFGLLDNVDDDVKEEEKEQEKESEDVLAQLGSK</sequence>
<accession>A0A484BQS5</accession>
<dbReference type="AlphaFoldDB" id="A0A484BQS5"/>
<feature type="compositionally biased region" description="Basic and acidic residues" evidence="1">
    <location>
        <begin position="23"/>
        <end position="35"/>
    </location>
</feature>
<gene>
    <name evidence="2" type="ORF">AWZ03_002532</name>
</gene>
<protein>
    <submittedName>
        <fullName evidence="2">Uncharacterized protein</fullName>
    </submittedName>
</protein>
<dbReference type="OMA" id="FANERRC"/>